<dbReference type="Proteomes" id="UP000318336">
    <property type="component" value="Unassembled WGS sequence"/>
</dbReference>
<dbReference type="OrthoDB" id="4774211at2"/>
<evidence type="ECO:0000313" key="2">
    <source>
        <dbReference type="EMBL" id="TQL32920.1"/>
    </source>
</evidence>
<name>A0A542XAT6_9MICO</name>
<accession>A0A542XAT6</accession>
<organism evidence="2 3">
    <name type="scientific">Barrientosiimonas humi</name>
    <dbReference type="NCBI Taxonomy" id="999931"/>
    <lineage>
        <taxon>Bacteria</taxon>
        <taxon>Bacillati</taxon>
        <taxon>Actinomycetota</taxon>
        <taxon>Actinomycetes</taxon>
        <taxon>Micrococcales</taxon>
        <taxon>Dermacoccaceae</taxon>
        <taxon>Barrientosiimonas</taxon>
    </lineage>
</organism>
<comment type="caution">
    <text evidence="2">The sequence shown here is derived from an EMBL/GenBank/DDBJ whole genome shotgun (WGS) entry which is preliminary data.</text>
</comment>
<reference evidence="2 3" key="1">
    <citation type="submission" date="2019-06" db="EMBL/GenBank/DDBJ databases">
        <title>Sequencing the genomes of 1000 actinobacteria strains.</title>
        <authorList>
            <person name="Klenk H.-P."/>
        </authorList>
    </citation>
    <scope>NUCLEOTIDE SEQUENCE [LARGE SCALE GENOMIC DNA]</scope>
    <source>
        <strain evidence="2 3">DSM 24617</strain>
    </source>
</reference>
<gene>
    <name evidence="2" type="ORF">FB554_1053</name>
</gene>
<protein>
    <submittedName>
        <fullName evidence="2">Uncharacterized protein</fullName>
    </submittedName>
</protein>
<dbReference type="EMBL" id="VFOK01000001">
    <property type="protein sequence ID" value="TQL32920.1"/>
    <property type="molecule type" value="Genomic_DNA"/>
</dbReference>
<dbReference type="AlphaFoldDB" id="A0A542XAT6"/>
<evidence type="ECO:0000256" key="1">
    <source>
        <dbReference type="SAM" id="MobiDB-lite"/>
    </source>
</evidence>
<evidence type="ECO:0000313" key="3">
    <source>
        <dbReference type="Proteomes" id="UP000318336"/>
    </source>
</evidence>
<dbReference type="RefSeq" id="WP_142005007.1">
    <property type="nucleotide sequence ID" value="NZ_CAJTBP010000001.1"/>
</dbReference>
<feature type="region of interest" description="Disordered" evidence="1">
    <location>
        <begin position="63"/>
        <end position="83"/>
    </location>
</feature>
<proteinExistence type="predicted"/>
<sequence>MRSDTHSDLQIDCSTCPVRGHQCDDCMVTALLSISPHELPLDAVEVRALDALVGSGLVSEAEAAAATARPERPQRAATWASVG</sequence>
<keyword evidence="3" id="KW-1185">Reference proteome</keyword>